<evidence type="ECO:0000313" key="4">
    <source>
        <dbReference type="Proteomes" id="UP001138894"/>
    </source>
</evidence>
<feature type="domain" description="Sulfatase N-terminal" evidence="2">
    <location>
        <begin position="211"/>
        <end position="400"/>
    </location>
</feature>
<keyword evidence="4" id="KW-1185">Reference proteome</keyword>
<dbReference type="Pfam" id="PF00884">
    <property type="entry name" value="Sulfatase"/>
    <property type="match status" value="1"/>
</dbReference>
<feature type="transmembrane region" description="Helical" evidence="1">
    <location>
        <begin position="47"/>
        <end position="69"/>
    </location>
</feature>
<evidence type="ECO:0000256" key="1">
    <source>
        <dbReference type="SAM" id="Phobius"/>
    </source>
</evidence>
<keyword evidence="1" id="KW-1133">Transmembrane helix</keyword>
<protein>
    <recommendedName>
        <fullName evidence="2">Sulfatase N-terminal domain-containing protein</fullName>
    </recommendedName>
</protein>
<comment type="caution">
    <text evidence="3">The sequence shown here is derived from an EMBL/GenBank/DDBJ whole genome shotgun (WGS) entry which is preliminary data.</text>
</comment>
<evidence type="ECO:0000313" key="3">
    <source>
        <dbReference type="EMBL" id="MBV7270438.1"/>
    </source>
</evidence>
<name>A0A9X1FCG6_9FLAO</name>
<feature type="transmembrane region" description="Helical" evidence="1">
    <location>
        <begin position="106"/>
        <end position="121"/>
    </location>
</feature>
<feature type="transmembrane region" description="Helical" evidence="1">
    <location>
        <begin position="81"/>
        <end position="100"/>
    </location>
</feature>
<organism evidence="3 4">
    <name type="scientific">Winogradskyella luteola</name>
    <dbReference type="NCBI Taxonomy" id="2828330"/>
    <lineage>
        <taxon>Bacteria</taxon>
        <taxon>Pseudomonadati</taxon>
        <taxon>Bacteroidota</taxon>
        <taxon>Flavobacteriia</taxon>
        <taxon>Flavobacteriales</taxon>
        <taxon>Flavobacteriaceae</taxon>
        <taxon>Winogradskyella</taxon>
    </lineage>
</organism>
<evidence type="ECO:0000259" key="2">
    <source>
        <dbReference type="Pfam" id="PF00884"/>
    </source>
</evidence>
<gene>
    <name evidence="3" type="ORF">KCG49_14710</name>
</gene>
<feature type="transmembrane region" description="Helical" evidence="1">
    <location>
        <begin position="16"/>
        <end position="35"/>
    </location>
</feature>
<dbReference type="RefSeq" id="WP_218547578.1">
    <property type="nucleotide sequence ID" value="NZ_JAGSPD010000015.1"/>
</dbReference>
<dbReference type="InterPro" id="IPR000917">
    <property type="entry name" value="Sulfatase_N"/>
</dbReference>
<accession>A0A9X1FCG6</accession>
<dbReference type="Proteomes" id="UP001138894">
    <property type="component" value="Unassembled WGS sequence"/>
</dbReference>
<proteinExistence type="predicted"/>
<dbReference type="EMBL" id="JAGSPD010000015">
    <property type="protein sequence ID" value="MBV7270438.1"/>
    <property type="molecule type" value="Genomic_DNA"/>
</dbReference>
<feature type="transmembrane region" description="Helical" evidence="1">
    <location>
        <begin position="128"/>
        <end position="148"/>
    </location>
</feature>
<dbReference type="AlphaFoldDB" id="A0A9X1FCG6"/>
<keyword evidence="1" id="KW-0812">Transmembrane</keyword>
<sequence length="496" mass="58056">MNIRASIQKFLKSDKLYPAVYGLASGLYPMIYVYSKNFSIVNSFEHLVFFISIFLVLPSLIFTAVHWILKRLDKEKNSLMVLTFLNVFTFLFLIKTITYSGVQRKKIVFIILIAVLFALYLKKHLKRLLLLQFLLAFVSAFSLAYTIYTNLSISNTWQNLPDDIVKVKFKKKPNVYMIQPDGYTNFSELDRGYYDYDNSEFEAFLTDNNFTHYPYFRSNYSTTLSSNSSFFMMKHHYYNKRISNFELYNARNMIVSKNPVLEIFKNNGYSTHFITQTGYMMFNRPEMGYDYCNITYGDFPYISPGIAKPIDISRDLKSTVSNATEQPKFVFVQILKPWHIKSKKKNSSNDKAVERREWLNNLKEANTVLRSAIELIKEYDKDALIIIAADHGGYVGFNYASEADTVTKDRDLIYSIYSSQLSIHWPNNEKPSFNDKFKTSVNVFRLLFTYLSDNNAYLKHLEADVSYKVLRHGVSNGIYEYINDYDQVILKEFYIP</sequence>
<keyword evidence="1" id="KW-0472">Membrane</keyword>
<reference evidence="3" key="1">
    <citation type="submission" date="2021-04" db="EMBL/GenBank/DDBJ databases">
        <authorList>
            <person name="Pira H."/>
            <person name="Risdian C."/>
            <person name="Wink J."/>
        </authorList>
    </citation>
    <scope>NUCLEOTIDE SEQUENCE</scope>
    <source>
        <strain evidence="3">WHY3</strain>
    </source>
</reference>